<dbReference type="EMBL" id="BSSU01000009">
    <property type="protein sequence ID" value="GLX82428.1"/>
    <property type="molecule type" value="Genomic_DNA"/>
</dbReference>
<gene>
    <name evidence="11" type="ORF">theurythT_18800</name>
</gene>
<evidence type="ECO:0000256" key="4">
    <source>
        <dbReference type="ARBA" id="ARBA00022519"/>
    </source>
</evidence>
<keyword evidence="12" id="KW-1185">Reference proteome</keyword>
<keyword evidence="7 9" id="KW-0472">Membrane</keyword>
<evidence type="ECO:0000313" key="12">
    <source>
        <dbReference type="Proteomes" id="UP001157133"/>
    </source>
</evidence>
<feature type="transmembrane region" description="Helical" evidence="9">
    <location>
        <begin position="93"/>
        <end position="114"/>
    </location>
</feature>
<keyword evidence="3" id="KW-1003">Cell membrane</keyword>
<evidence type="ECO:0000256" key="9">
    <source>
        <dbReference type="RuleBase" id="RU369079"/>
    </source>
</evidence>
<comment type="subcellular location">
    <subcellularLocation>
        <location evidence="1 9">Cell inner membrane</location>
        <topology evidence="1 9">Multi-pass membrane protein</topology>
    </subcellularLocation>
</comment>
<organism evidence="11 12">
    <name type="scientific">Thalassotalea eurytherma</name>
    <dbReference type="NCBI Taxonomy" id="1144278"/>
    <lineage>
        <taxon>Bacteria</taxon>
        <taxon>Pseudomonadati</taxon>
        <taxon>Pseudomonadota</taxon>
        <taxon>Gammaproteobacteria</taxon>
        <taxon>Alteromonadales</taxon>
        <taxon>Colwelliaceae</taxon>
        <taxon>Thalassotalea</taxon>
    </lineage>
</organism>
<evidence type="ECO:0000256" key="2">
    <source>
        <dbReference type="ARBA" id="ARBA00022448"/>
    </source>
</evidence>
<feature type="domain" description="Tripartite ATP-independent periplasmic transporters DctQ component" evidence="10">
    <location>
        <begin position="31"/>
        <end position="162"/>
    </location>
</feature>
<dbReference type="Pfam" id="PF04290">
    <property type="entry name" value="DctQ"/>
    <property type="match status" value="1"/>
</dbReference>
<keyword evidence="5 9" id="KW-0812">Transmembrane</keyword>
<keyword evidence="4 9" id="KW-0997">Cell inner membrane</keyword>
<comment type="caution">
    <text evidence="11">The sequence shown here is derived from an EMBL/GenBank/DDBJ whole genome shotgun (WGS) entry which is preliminary data.</text>
</comment>
<accession>A0ABQ6H2M5</accession>
<evidence type="ECO:0000256" key="1">
    <source>
        <dbReference type="ARBA" id="ARBA00004429"/>
    </source>
</evidence>
<dbReference type="InterPro" id="IPR055348">
    <property type="entry name" value="DctQ"/>
</dbReference>
<reference evidence="11 12" key="1">
    <citation type="submission" date="2023-03" db="EMBL/GenBank/DDBJ databases">
        <title>Draft genome sequence of Thalassotalea eurytherma JCM 18482T.</title>
        <authorList>
            <person name="Sawabe T."/>
        </authorList>
    </citation>
    <scope>NUCLEOTIDE SEQUENCE [LARGE SCALE GENOMIC DNA]</scope>
    <source>
        <strain evidence="11 12">JCM 18482</strain>
    </source>
</reference>
<evidence type="ECO:0000256" key="7">
    <source>
        <dbReference type="ARBA" id="ARBA00023136"/>
    </source>
</evidence>
<proteinExistence type="inferred from homology"/>
<protein>
    <recommendedName>
        <fullName evidence="9">TRAP transporter small permease protein</fullName>
    </recommendedName>
</protein>
<evidence type="ECO:0000256" key="8">
    <source>
        <dbReference type="ARBA" id="ARBA00038436"/>
    </source>
</evidence>
<evidence type="ECO:0000256" key="5">
    <source>
        <dbReference type="ARBA" id="ARBA00022692"/>
    </source>
</evidence>
<feature type="transmembrane region" description="Helical" evidence="9">
    <location>
        <begin position="134"/>
        <end position="154"/>
    </location>
</feature>
<sequence length="173" mass="19469">MQDSRLSDLSQLIDKITHALGQTIKWLTLVMVLLTFIIVVLRYGFNVGFIAMQESVLYFHAIVIMLGAAYAYKEDAHVRVDIFYQKFTARNKAWVNALGIIFLLFPVTIFFGYISVDYVLSSWRVLEKSSEAGGLPLVFINKTLLLLLPVTLFFQGVSELAKAVISLQQTKGA</sequence>
<name>A0ABQ6H2M5_9GAMM</name>
<evidence type="ECO:0000259" key="10">
    <source>
        <dbReference type="Pfam" id="PF04290"/>
    </source>
</evidence>
<evidence type="ECO:0000256" key="6">
    <source>
        <dbReference type="ARBA" id="ARBA00022989"/>
    </source>
</evidence>
<evidence type="ECO:0000313" key="11">
    <source>
        <dbReference type="EMBL" id="GLX82428.1"/>
    </source>
</evidence>
<keyword evidence="6 9" id="KW-1133">Transmembrane helix</keyword>
<dbReference type="InterPro" id="IPR007387">
    <property type="entry name" value="TRAP_DctQ"/>
</dbReference>
<evidence type="ECO:0000256" key="3">
    <source>
        <dbReference type="ARBA" id="ARBA00022475"/>
    </source>
</evidence>
<feature type="transmembrane region" description="Helical" evidence="9">
    <location>
        <begin position="55"/>
        <end position="72"/>
    </location>
</feature>
<comment type="similarity">
    <text evidence="8 9">Belongs to the TRAP transporter small permease family.</text>
</comment>
<keyword evidence="2 9" id="KW-0813">Transport</keyword>
<comment type="subunit">
    <text evidence="9">The complex comprises the extracytoplasmic solute receptor protein and the two transmembrane proteins.</text>
</comment>
<dbReference type="Proteomes" id="UP001157133">
    <property type="component" value="Unassembled WGS sequence"/>
</dbReference>
<comment type="function">
    <text evidence="9">Part of the tripartite ATP-independent periplasmic (TRAP) transport system.</text>
</comment>
<dbReference type="PANTHER" id="PTHR35011:SF4">
    <property type="entry name" value="SLL1102 PROTEIN"/>
    <property type="match status" value="1"/>
</dbReference>
<feature type="transmembrane region" description="Helical" evidence="9">
    <location>
        <begin position="24"/>
        <end position="43"/>
    </location>
</feature>
<dbReference type="PANTHER" id="PTHR35011">
    <property type="entry name" value="2,3-DIKETO-L-GULONATE TRAP TRANSPORTER SMALL PERMEASE PROTEIN YIAM"/>
    <property type="match status" value="1"/>
</dbReference>